<name>A0A0M9WCF9_9EURO</name>
<keyword evidence="1" id="KW-1133">Transmembrane helix</keyword>
<accession>A0A0M9WCF9</accession>
<gene>
    <name evidence="2" type="ORF">ACN38_g9730</name>
</gene>
<keyword evidence="1" id="KW-0812">Transmembrane</keyword>
<feature type="transmembrane region" description="Helical" evidence="1">
    <location>
        <begin position="22"/>
        <end position="43"/>
    </location>
</feature>
<evidence type="ECO:0000313" key="3">
    <source>
        <dbReference type="Proteomes" id="UP000037696"/>
    </source>
</evidence>
<dbReference type="EMBL" id="LHQQ01000203">
    <property type="protein sequence ID" value="KOS39425.1"/>
    <property type="molecule type" value="Genomic_DNA"/>
</dbReference>
<protein>
    <submittedName>
        <fullName evidence="2">Uncharacterized protein</fullName>
    </submittedName>
</protein>
<reference evidence="2 3" key="1">
    <citation type="submission" date="2015-08" db="EMBL/GenBank/DDBJ databases">
        <title>Genome sequencing of Penicillium nordicum.</title>
        <authorList>
            <person name="Nguyen H.D."/>
            <person name="Seifert K.A."/>
        </authorList>
    </citation>
    <scope>NUCLEOTIDE SEQUENCE [LARGE SCALE GENOMIC DNA]</scope>
    <source>
        <strain evidence="2 3">DAOMC 185683</strain>
    </source>
</reference>
<sequence length="66" mass="7826">MPSPRTFPFLPGLGYPVFDGDWRWICFYSVLVFSAFIFIFRLYEYISFLDISLSQTRLLCNEKTSL</sequence>
<dbReference type="Proteomes" id="UP000037696">
    <property type="component" value="Unassembled WGS sequence"/>
</dbReference>
<evidence type="ECO:0000256" key="1">
    <source>
        <dbReference type="SAM" id="Phobius"/>
    </source>
</evidence>
<dbReference type="AlphaFoldDB" id="A0A0M9WCF9"/>
<keyword evidence="3" id="KW-1185">Reference proteome</keyword>
<evidence type="ECO:0000313" key="2">
    <source>
        <dbReference type="EMBL" id="KOS39425.1"/>
    </source>
</evidence>
<comment type="caution">
    <text evidence="2">The sequence shown here is derived from an EMBL/GenBank/DDBJ whole genome shotgun (WGS) entry which is preliminary data.</text>
</comment>
<keyword evidence="1" id="KW-0472">Membrane</keyword>
<organism evidence="2 3">
    <name type="scientific">Penicillium nordicum</name>
    <dbReference type="NCBI Taxonomy" id="229535"/>
    <lineage>
        <taxon>Eukaryota</taxon>
        <taxon>Fungi</taxon>
        <taxon>Dikarya</taxon>
        <taxon>Ascomycota</taxon>
        <taxon>Pezizomycotina</taxon>
        <taxon>Eurotiomycetes</taxon>
        <taxon>Eurotiomycetidae</taxon>
        <taxon>Eurotiales</taxon>
        <taxon>Aspergillaceae</taxon>
        <taxon>Penicillium</taxon>
    </lineage>
</organism>
<proteinExistence type="predicted"/>